<dbReference type="AlphaFoldDB" id="A0A329T696"/>
<reference evidence="6" key="2">
    <citation type="submission" date="2018-05" db="EMBL/GenBank/DDBJ databases">
        <title>Effector identification in a new, highly contiguous assembly of the strawberry crown rot pathogen Phytophthora cactorum.</title>
        <authorList>
            <person name="Armitage A.D."/>
            <person name="Nellist C.F."/>
            <person name="Bates H."/>
            <person name="Vickerstaff R.J."/>
            <person name="Harrison R.J."/>
        </authorList>
    </citation>
    <scope>NUCLEOTIDE SEQUENCE</scope>
    <source>
        <strain evidence="2">15-7</strain>
        <strain evidence="4">4032</strain>
        <strain evidence="3">4040</strain>
        <strain evidence="5">P415</strain>
        <strain evidence="6">P421</strain>
    </source>
</reference>
<dbReference type="Proteomes" id="UP000774804">
    <property type="component" value="Unassembled WGS sequence"/>
</dbReference>
<dbReference type="OrthoDB" id="100749at2759"/>
<dbReference type="EMBL" id="JAENGZ010002035">
    <property type="protein sequence ID" value="KAG6945152.1"/>
    <property type="molecule type" value="Genomic_DNA"/>
</dbReference>
<evidence type="ECO:0000313" key="8">
    <source>
        <dbReference type="EMBL" id="RAW43472.1"/>
    </source>
</evidence>
<reference evidence="7" key="3">
    <citation type="submission" date="2021-01" db="EMBL/GenBank/DDBJ databases">
        <title>Phytophthora aleatoria, a newly-described species from Pinus radiata is distinct from Phytophthora cactorum isolates based on comparative genomics.</title>
        <authorList>
            <person name="Mcdougal R."/>
            <person name="Panda P."/>
            <person name="Williams N."/>
            <person name="Studholme D.J."/>
        </authorList>
    </citation>
    <scope>NUCLEOTIDE SEQUENCE</scope>
    <source>
        <strain evidence="7">NZFS 3830</strain>
    </source>
</reference>
<keyword evidence="9" id="KW-1185">Reference proteome</keyword>
<dbReference type="Proteomes" id="UP000735874">
    <property type="component" value="Unassembled WGS sequence"/>
</dbReference>
<feature type="region of interest" description="Disordered" evidence="1">
    <location>
        <begin position="15"/>
        <end position="46"/>
    </location>
</feature>
<dbReference type="Proteomes" id="UP000251314">
    <property type="component" value="Unassembled WGS sequence"/>
</dbReference>
<dbReference type="EMBL" id="RCMV01000456">
    <property type="protein sequence ID" value="KAG3216889.1"/>
    <property type="molecule type" value="Genomic_DNA"/>
</dbReference>
<evidence type="ECO:0000313" key="4">
    <source>
        <dbReference type="EMBL" id="KAG2909436.1"/>
    </source>
</evidence>
<evidence type="ECO:0000313" key="9">
    <source>
        <dbReference type="Proteomes" id="UP000251314"/>
    </source>
</evidence>
<dbReference type="Proteomes" id="UP000736787">
    <property type="component" value="Unassembled WGS sequence"/>
</dbReference>
<evidence type="ECO:0000313" key="6">
    <source>
        <dbReference type="EMBL" id="KAG3216889.1"/>
    </source>
</evidence>
<dbReference type="EMBL" id="RCMI01000468">
    <property type="protein sequence ID" value="KAG2909436.1"/>
    <property type="molecule type" value="Genomic_DNA"/>
</dbReference>
<feature type="compositionally biased region" description="Basic and acidic residues" evidence="1">
    <location>
        <begin position="31"/>
        <end position="46"/>
    </location>
</feature>
<protein>
    <submittedName>
        <fullName evidence="8">Uncharacterized protein</fullName>
    </submittedName>
</protein>
<dbReference type="VEuPathDB" id="FungiDB:PC110_g418"/>
<organism evidence="8 9">
    <name type="scientific">Phytophthora cactorum</name>
    <dbReference type="NCBI Taxonomy" id="29920"/>
    <lineage>
        <taxon>Eukaryota</taxon>
        <taxon>Sar</taxon>
        <taxon>Stramenopiles</taxon>
        <taxon>Oomycota</taxon>
        <taxon>Peronosporomycetes</taxon>
        <taxon>Peronosporales</taxon>
        <taxon>Peronosporaceae</taxon>
        <taxon>Phytophthora</taxon>
    </lineage>
</organism>
<feature type="compositionally biased region" description="Low complexity" evidence="1">
    <location>
        <begin position="20"/>
        <end position="30"/>
    </location>
</feature>
<dbReference type="EMBL" id="RCMK01001125">
    <property type="protein sequence ID" value="KAG2901427.1"/>
    <property type="molecule type" value="Genomic_DNA"/>
</dbReference>
<dbReference type="EMBL" id="RCMG01000482">
    <property type="protein sequence ID" value="KAG2853421.1"/>
    <property type="molecule type" value="Genomic_DNA"/>
</dbReference>
<evidence type="ECO:0000313" key="3">
    <source>
        <dbReference type="EMBL" id="KAG2901427.1"/>
    </source>
</evidence>
<evidence type="ECO:0000313" key="2">
    <source>
        <dbReference type="EMBL" id="KAG2853421.1"/>
    </source>
</evidence>
<gene>
    <name evidence="7" type="ORF">JG687_00017458</name>
    <name evidence="8" type="ORF">PC110_g418</name>
    <name evidence="2" type="ORF">PC113_g14179</name>
    <name evidence="4" type="ORF">PC115_g13249</name>
    <name evidence="3" type="ORF">PC117_g21745</name>
    <name evidence="5" type="ORF">PC118_g11785</name>
    <name evidence="6" type="ORF">PC129_g12264</name>
</gene>
<dbReference type="EMBL" id="RCML01000364">
    <property type="protein sequence ID" value="KAG2979395.1"/>
    <property type="molecule type" value="Genomic_DNA"/>
</dbReference>
<accession>A0A329T696</accession>
<evidence type="ECO:0000313" key="7">
    <source>
        <dbReference type="EMBL" id="KAG6945152.1"/>
    </source>
</evidence>
<dbReference type="Proteomes" id="UP000760860">
    <property type="component" value="Unassembled WGS sequence"/>
</dbReference>
<comment type="caution">
    <text evidence="8">The sequence shown here is derived from an EMBL/GenBank/DDBJ whole genome shotgun (WGS) entry which is preliminary data.</text>
</comment>
<evidence type="ECO:0000256" key="1">
    <source>
        <dbReference type="SAM" id="MobiDB-lite"/>
    </source>
</evidence>
<dbReference type="Proteomes" id="UP000697107">
    <property type="component" value="Unassembled WGS sequence"/>
</dbReference>
<name>A0A329T696_9STRA</name>
<proteinExistence type="predicted"/>
<sequence>MSGFARPTTARVLDLTGYLSPSSSPVSGDDSTPRSDEPAHANADMRHASSAGALDLSDTSLTVPAAPPAVDHAFTPQSAFPGVSENTLRDIVDEAESVASFRSLDTSATQLASVAKVLVRAMVQHPRSINQAFWDQFDRAQTVAEFDSAVGAGTSQVFDTSADVGKLCARLESAYAGRQALKHQLLTQAGLRDNAELYAHQATAEIEESKADLNRTKASDAAHLRRAMDAQATIDASTETVSKHQKFVESIQDGNGELDRIVGRLARRPQGNSATSSQVCRWQTAPLAATGLADVLGVARDPSPTKRRGLRMPKA</sequence>
<evidence type="ECO:0000313" key="5">
    <source>
        <dbReference type="EMBL" id="KAG2979395.1"/>
    </source>
</evidence>
<dbReference type="Proteomes" id="UP000688947">
    <property type="component" value="Unassembled WGS sequence"/>
</dbReference>
<dbReference type="EMBL" id="MJFZ01000004">
    <property type="protein sequence ID" value="RAW43472.1"/>
    <property type="molecule type" value="Genomic_DNA"/>
</dbReference>
<reference evidence="8 9" key="1">
    <citation type="submission" date="2018-01" db="EMBL/GenBank/DDBJ databases">
        <title>Draft genome of the strawberry crown rot pathogen Phytophthora cactorum.</title>
        <authorList>
            <person name="Armitage A.D."/>
            <person name="Lysoe E."/>
            <person name="Nellist C.F."/>
            <person name="Harrison R.J."/>
            <person name="Brurberg M.B."/>
        </authorList>
    </citation>
    <scope>NUCLEOTIDE SEQUENCE [LARGE SCALE GENOMIC DNA]</scope>
    <source>
        <strain evidence="8 9">10300</strain>
    </source>
</reference>